<comment type="caution">
    <text evidence="3">Lacks conserved residue(s) required for the propagation of feature annotation.</text>
</comment>
<reference evidence="4" key="2">
    <citation type="submission" date="2020-01" db="EMBL/GenBank/DDBJ databases">
        <authorList>
            <person name="Campanaro S."/>
        </authorList>
    </citation>
    <scope>NUCLEOTIDE SEQUENCE</scope>
    <source>
        <strain evidence="4">AS06rmzACSIP_7</strain>
    </source>
</reference>
<organism evidence="4 5">
    <name type="scientific">Syntrophorhabdus aromaticivorans</name>
    <dbReference type="NCBI Taxonomy" id="328301"/>
    <lineage>
        <taxon>Bacteria</taxon>
        <taxon>Pseudomonadati</taxon>
        <taxon>Thermodesulfobacteriota</taxon>
        <taxon>Syntrophorhabdia</taxon>
        <taxon>Syntrophorhabdales</taxon>
        <taxon>Syntrophorhabdaceae</taxon>
        <taxon>Syntrophorhabdus</taxon>
    </lineage>
</organism>
<name>A0A971M2C4_9BACT</name>
<dbReference type="PIRSF" id="PIRSF015626">
    <property type="entry name" value="FdhD"/>
    <property type="match status" value="1"/>
</dbReference>
<dbReference type="GO" id="GO:0005737">
    <property type="term" value="C:cytoplasm"/>
    <property type="evidence" value="ECO:0007669"/>
    <property type="project" value="UniProtKB-SubCell"/>
</dbReference>
<evidence type="ECO:0000256" key="2">
    <source>
        <dbReference type="ARBA" id="ARBA00023150"/>
    </source>
</evidence>
<comment type="subcellular location">
    <subcellularLocation>
        <location evidence="3">Cytoplasm</location>
    </subcellularLocation>
</comment>
<dbReference type="Proteomes" id="UP000777265">
    <property type="component" value="Unassembled WGS sequence"/>
</dbReference>
<comment type="similarity">
    <text evidence="3">Belongs to the FdhD family.</text>
</comment>
<dbReference type="InterPro" id="IPR003786">
    <property type="entry name" value="FdhD"/>
</dbReference>
<keyword evidence="1 3" id="KW-0963">Cytoplasm</keyword>
<dbReference type="Gene3D" id="3.10.20.10">
    <property type="match status" value="1"/>
</dbReference>
<dbReference type="PANTHER" id="PTHR30592:SF1">
    <property type="entry name" value="SULFUR CARRIER PROTEIN FDHD"/>
    <property type="match status" value="1"/>
</dbReference>
<dbReference type="InterPro" id="IPR016193">
    <property type="entry name" value="Cytidine_deaminase-like"/>
</dbReference>
<reference evidence="4" key="1">
    <citation type="journal article" date="2020" name="Biotechnol. Biofuels">
        <title>New insights from the biogas microbiome by comprehensive genome-resolved metagenomics of nearly 1600 species originating from multiple anaerobic digesters.</title>
        <authorList>
            <person name="Campanaro S."/>
            <person name="Treu L."/>
            <person name="Rodriguez-R L.M."/>
            <person name="Kovalovszki A."/>
            <person name="Ziels R.M."/>
            <person name="Maus I."/>
            <person name="Zhu X."/>
            <person name="Kougias P.G."/>
            <person name="Basile A."/>
            <person name="Luo G."/>
            <person name="Schluter A."/>
            <person name="Konstantinidis K.T."/>
            <person name="Angelidaki I."/>
        </authorList>
    </citation>
    <scope>NUCLEOTIDE SEQUENCE</scope>
    <source>
        <strain evidence="4">AS06rmzACSIP_7</strain>
    </source>
</reference>
<gene>
    <name evidence="3" type="primary">fdhD</name>
    <name evidence="4" type="ORF">GXY80_03355</name>
</gene>
<comment type="caution">
    <text evidence="4">The sequence shown here is derived from an EMBL/GenBank/DDBJ whole genome shotgun (WGS) entry which is preliminary data.</text>
</comment>
<dbReference type="Pfam" id="PF02634">
    <property type="entry name" value="FdhD-NarQ"/>
    <property type="match status" value="2"/>
</dbReference>
<keyword evidence="2 3" id="KW-0501">Molybdenum cofactor biosynthesis</keyword>
<protein>
    <recommendedName>
        <fullName evidence="3">Protein FdhD</fullName>
    </recommendedName>
</protein>
<evidence type="ECO:0000256" key="1">
    <source>
        <dbReference type="ARBA" id="ARBA00022490"/>
    </source>
</evidence>
<evidence type="ECO:0000313" key="4">
    <source>
        <dbReference type="EMBL" id="NLW34508.1"/>
    </source>
</evidence>
<dbReference type="EMBL" id="JAAYEE010000060">
    <property type="protein sequence ID" value="NLW34508.1"/>
    <property type="molecule type" value="Genomic_DNA"/>
</dbReference>
<accession>A0A971M2C4</accession>
<dbReference type="GO" id="GO:0016783">
    <property type="term" value="F:sulfurtransferase activity"/>
    <property type="evidence" value="ECO:0007669"/>
    <property type="project" value="InterPro"/>
</dbReference>
<evidence type="ECO:0000313" key="5">
    <source>
        <dbReference type="Proteomes" id="UP000777265"/>
    </source>
</evidence>
<dbReference type="HAMAP" id="MF_00187">
    <property type="entry name" value="FdhD"/>
    <property type="match status" value="1"/>
</dbReference>
<comment type="function">
    <text evidence="3">Required for formate dehydrogenase (FDH) activity.</text>
</comment>
<evidence type="ECO:0000256" key="3">
    <source>
        <dbReference type="HAMAP-Rule" id="MF_00187"/>
    </source>
</evidence>
<dbReference type="PANTHER" id="PTHR30592">
    <property type="entry name" value="FORMATE DEHYDROGENASE"/>
    <property type="match status" value="1"/>
</dbReference>
<dbReference type="GO" id="GO:0006777">
    <property type="term" value="P:Mo-molybdopterin cofactor biosynthetic process"/>
    <property type="evidence" value="ECO:0007669"/>
    <property type="project" value="UniProtKB-UniRule"/>
</dbReference>
<dbReference type="SUPFAM" id="SSF53927">
    <property type="entry name" value="Cytidine deaminase-like"/>
    <property type="match status" value="1"/>
</dbReference>
<dbReference type="AlphaFoldDB" id="A0A971M2C4"/>
<dbReference type="Gene3D" id="3.40.140.10">
    <property type="entry name" value="Cytidine Deaminase, domain 2"/>
    <property type="match status" value="1"/>
</dbReference>
<proteinExistence type="inferred from homology"/>
<sequence>MQSTILKKVRYIRVDGGLISADERIIRETVLKVMADGRHLVSAMIVAAMEKEYAAGYLYVQGIIKGAADILSIEIKNNIADVRLKEDREKRTISENISSSLVVRKEDVFRCVRAILKSPVFRETESVHSAGLFLDGKEAVSITEDLGRHNALDKVIGAGLLKDVDFSRTLAASTGRQPAEMILKCRSAGIPVIATKGVPTSMAVELAEKAGITIAGLVRRDAMTVYSHPERIE</sequence>